<protein>
    <submittedName>
        <fullName evidence="2">Uncharacterized protein</fullName>
    </submittedName>
</protein>
<comment type="caution">
    <text evidence="2">The sequence shown here is derived from an EMBL/GenBank/DDBJ whole genome shotgun (WGS) entry which is preliminary data.</text>
</comment>
<dbReference type="RefSeq" id="WP_200341719.1">
    <property type="nucleotide sequence ID" value="NZ_NRRL01000047.1"/>
</dbReference>
<dbReference type="InterPro" id="IPR045708">
    <property type="entry name" value="DUF6064"/>
</dbReference>
<feature type="transmembrane region" description="Helical" evidence="1">
    <location>
        <begin position="111"/>
        <end position="135"/>
    </location>
</feature>
<evidence type="ECO:0000313" key="2">
    <source>
        <dbReference type="EMBL" id="MBK1669387.1"/>
    </source>
</evidence>
<dbReference type="EMBL" id="NRRL01000047">
    <property type="protein sequence ID" value="MBK1669387.1"/>
    <property type="molecule type" value="Genomic_DNA"/>
</dbReference>
<name>A0ABS1DFY2_9PROT</name>
<evidence type="ECO:0000256" key="1">
    <source>
        <dbReference type="SAM" id="Phobius"/>
    </source>
</evidence>
<dbReference type="Pfam" id="PF19540">
    <property type="entry name" value="DUF6064"/>
    <property type="match status" value="1"/>
</dbReference>
<keyword evidence="1" id="KW-0812">Transmembrane</keyword>
<organism evidence="2 3">
    <name type="scientific">Rhodovibrio sodomensis</name>
    <dbReference type="NCBI Taxonomy" id="1088"/>
    <lineage>
        <taxon>Bacteria</taxon>
        <taxon>Pseudomonadati</taxon>
        <taxon>Pseudomonadota</taxon>
        <taxon>Alphaproteobacteria</taxon>
        <taxon>Rhodospirillales</taxon>
        <taxon>Rhodovibrionaceae</taxon>
        <taxon>Rhodovibrio</taxon>
    </lineage>
</organism>
<feature type="transmembrane region" description="Helical" evidence="1">
    <location>
        <begin position="20"/>
        <end position="40"/>
    </location>
</feature>
<evidence type="ECO:0000313" key="3">
    <source>
        <dbReference type="Proteomes" id="UP001296873"/>
    </source>
</evidence>
<dbReference type="Proteomes" id="UP001296873">
    <property type="component" value="Unassembled WGS sequence"/>
</dbReference>
<gene>
    <name evidence="2" type="ORF">CKO28_15215</name>
</gene>
<sequence>MMLPYTIEVFFAAMGRYNAQYAVLVALLAALSLSAFVLAVRGTRGAWQDRAVGSVLAAGALMSGWAHQWGLMAGLNFMAGVYAPVWIAQAIVLAGTLALRPQISFFAGPRGAARTGGLILAGLGVLGHPLALLALGTAPASLPLAGSAPDPTAILTAGLLAAARGPRWLRLVLLLVPLAWGGVAATSAYLLAFPLDYAVGAAALMALALILLDDRRR</sequence>
<keyword evidence="3" id="KW-1185">Reference proteome</keyword>
<keyword evidence="1" id="KW-0472">Membrane</keyword>
<accession>A0ABS1DFY2</accession>
<feature type="transmembrane region" description="Helical" evidence="1">
    <location>
        <begin position="195"/>
        <end position="212"/>
    </location>
</feature>
<proteinExistence type="predicted"/>
<reference evidence="2 3" key="1">
    <citation type="journal article" date="2020" name="Microorganisms">
        <title>Osmotic Adaptation and Compatible Solute Biosynthesis of Phototrophic Bacteria as Revealed from Genome Analyses.</title>
        <authorList>
            <person name="Imhoff J.F."/>
            <person name="Rahn T."/>
            <person name="Kunzel S."/>
            <person name="Keller A."/>
            <person name="Neulinger S.C."/>
        </authorList>
    </citation>
    <scope>NUCLEOTIDE SEQUENCE [LARGE SCALE GENOMIC DNA]</scope>
    <source>
        <strain evidence="2 3">DSM 9895</strain>
    </source>
</reference>
<feature type="transmembrane region" description="Helical" evidence="1">
    <location>
        <begin position="77"/>
        <end position="99"/>
    </location>
</feature>
<keyword evidence="1" id="KW-1133">Transmembrane helix</keyword>